<reference evidence="2 3" key="1">
    <citation type="submission" date="2021-03" db="EMBL/GenBank/DDBJ databases">
        <title>Genomic Encyclopedia of Type Strains, Phase IV (KMG-IV): sequencing the most valuable type-strain genomes for metagenomic binning, comparative biology and taxonomic classification.</title>
        <authorList>
            <person name="Goeker M."/>
        </authorList>
    </citation>
    <scope>NUCLEOTIDE SEQUENCE [LARGE SCALE GENOMIC DNA]</scope>
    <source>
        <strain evidence="2 3">DSM 24738</strain>
    </source>
</reference>
<keyword evidence="2" id="KW-0687">Ribonucleoprotein</keyword>
<keyword evidence="1" id="KW-1133">Transmembrane helix</keyword>
<evidence type="ECO:0000313" key="3">
    <source>
        <dbReference type="Proteomes" id="UP001519343"/>
    </source>
</evidence>
<feature type="transmembrane region" description="Helical" evidence="1">
    <location>
        <begin position="7"/>
        <end position="25"/>
    </location>
</feature>
<keyword evidence="1" id="KW-0472">Membrane</keyword>
<dbReference type="RefSeq" id="WP_209807706.1">
    <property type="nucleotide sequence ID" value="NZ_JAGGKT010000001.1"/>
</dbReference>
<keyword evidence="1" id="KW-0812">Transmembrane</keyword>
<name>A0ABS4GIF0_9BACL</name>
<keyword evidence="2" id="KW-0689">Ribosomal protein</keyword>
<gene>
    <name evidence="2" type="ORF">J2Z37_000015</name>
</gene>
<keyword evidence="3" id="KW-1185">Reference proteome</keyword>
<comment type="caution">
    <text evidence="2">The sequence shown here is derived from an EMBL/GenBank/DDBJ whole genome shotgun (WGS) entry which is preliminary data.</text>
</comment>
<dbReference type="EMBL" id="JAGGKT010000001">
    <property type="protein sequence ID" value="MBP1930028.1"/>
    <property type="molecule type" value="Genomic_DNA"/>
</dbReference>
<evidence type="ECO:0000313" key="2">
    <source>
        <dbReference type="EMBL" id="MBP1930028.1"/>
    </source>
</evidence>
<protein>
    <submittedName>
        <fullName evidence="2">Ribosomal protein S7</fullName>
    </submittedName>
</protein>
<dbReference type="GO" id="GO:0005840">
    <property type="term" value="C:ribosome"/>
    <property type="evidence" value="ECO:0007669"/>
    <property type="project" value="UniProtKB-KW"/>
</dbReference>
<proteinExistence type="predicted"/>
<sequence length="238" mass="28079">MVTYHKYAIAIGIWALLFGASFYWMTSREEEQLLVIQKAINNVEDWQTYQSKQVIWADDEQVIELHSRTRLDPDLTWVSSRAKLTDTEDFSFEMFFSSDVFYIHSTDPENWKKVDYTHPVAGELEGSREPTKFWLRLLKHTKQMKREIENGIQHYTLELKPFRDEVHGMRLEDVTGATMELWLSKETLVLQKMKVHVELKPSITKIFNQMDYLIEFSDVNQPVEIELPSAAEKAEKLQ</sequence>
<evidence type="ECO:0000256" key="1">
    <source>
        <dbReference type="SAM" id="Phobius"/>
    </source>
</evidence>
<accession>A0ABS4GIF0</accession>
<dbReference type="Proteomes" id="UP001519343">
    <property type="component" value="Unassembled WGS sequence"/>
</dbReference>
<dbReference type="Gene3D" id="2.50.20.20">
    <property type="match status" value="1"/>
</dbReference>
<organism evidence="2 3">
    <name type="scientific">Ammoniphilus resinae</name>
    <dbReference type="NCBI Taxonomy" id="861532"/>
    <lineage>
        <taxon>Bacteria</taxon>
        <taxon>Bacillati</taxon>
        <taxon>Bacillota</taxon>
        <taxon>Bacilli</taxon>
        <taxon>Bacillales</taxon>
        <taxon>Paenibacillaceae</taxon>
        <taxon>Aneurinibacillus group</taxon>
        <taxon>Ammoniphilus</taxon>
    </lineage>
</organism>